<evidence type="ECO:0000256" key="1">
    <source>
        <dbReference type="ARBA" id="ARBA00004651"/>
    </source>
</evidence>
<feature type="transmembrane region" description="Helical" evidence="6">
    <location>
        <begin position="368"/>
        <end position="387"/>
    </location>
</feature>
<keyword evidence="9" id="KW-1185">Reference proteome</keyword>
<keyword evidence="4 6" id="KW-1133">Transmembrane helix</keyword>
<dbReference type="Proteomes" id="UP000466607">
    <property type="component" value="Chromosome"/>
</dbReference>
<feature type="transmembrane region" description="Helical" evidence="6">
    <location>
        <begin position="463"/>
        <end position="481"/>
    </location>
</feature>
<evidence type="ECO:0000259" key="7">
    <source>
        <dbReference type="Pfam" id="PF03772"/>
    </source>
</evidence>
<feature type="transmembrane region" description="Helical" evidence="6">
    <location>
        <begin position="336"/>
        <end position="356"/>
    </location>
</feature>
<keyword evidence="2" id="KW-1003">Cell membrane</keyword>
<dbReference type="RefSeq" id="WP_134060136.1">
    <property type="nucleotide sequence ID" value="NZ_AP022586.1"/>
</dbReference>
<evidence type="ECO:0000256" key="5">
    <source>
        <dbReference type="ARBA" id="ARBA00023136"/>
    </source>
</evidence>
<feature type="transmembrane region" description="Helical" evidence="6">
    <location>
        <begin position="31"/>
        <end position="52"/>
    </location>
</feature>
<evidence type="ECO:0000313" key="9">
    <source>
        <dbReference type="Proteomes" id="UP000466607"/>
    </source>
</evidence>
<dbReference type="NCBIfam" id="TIGR00360">
    <property type="entry name" value="ComEC_N-term"/>
    <property type="match status" value="1"/>
</dbReference>
<evidence type="ECO:0000256" key="6">
    <source>
        <dbReference type="SAM" id="Phobius"/>
    </source>
</evidence>
<feature type="domain" description="ComEC/Rec2-related protein" evidence="7">
    <location>
        <begin position="220"/>
        <end position="484"/>
    </location>
</feature>
<feature type="transmembrane region" description="Helical" evidence="6">
    <location>
        <begin position="241"/>
        <end position="265"/>
    </location>
</feature>
<gene>
    <name evidence="8" type="ORF">MLIT_07600</name>
</gene>
<keyword evidence="5 6" id="KW-0472">Membrane</keyword>
<dbReference type="GO" id="GO:0005886">
    <property type="term" value="C:plasma membrane"/>
    <property type="evidence" value="ECO:0007669"/>
    <property type="project" value="UniProtKB-SubCell"/>
</dbReference>
<feature type="transmembrane region" description="Helical" evidence="6">
    <location>
        <begin position="488"/>
        <end position="508"/>
    </location>
</feature>
<dbReference type="Pfam" id="PF03772">
    <property type="entry name" value="Competence"/>
    <property type="match status" value="1"/>
</dbReference>
<dbReference type="InterPro" id="IPR052159">
    <property type="entry name" value="Competence_DNA_uptake"/>
</dbReference>
<reference evidence="8 9" key="1">
    <citation type="journal article" date="2019" name="Emerg. Microbes Infect.">
        <title>Comprehensive subspecies identification of 175 nontuberculous mycobacteria species based on 7547 genomic profiles.</title>
        <authorList>
            <person name="Matsumoto Y."/>
            <person name="Kinjo T."/>
            <person name="Motooka D."/>
            <person name="Nabeya D."/>
            <person name="Jung N."/>
            <person name="Uechi K."/>
            <person name="Horii T."/>
            <person name="Iida T."/>
            <person name="Fujita J."/>
            <person name="Nakamura S."/>
        </authorList>
    </citation>
    <scope>NUCLEOTIDE SEQUENCE [LARGE SCALE GENOMIC DNA]</scope>
    <source>
        <strain evidence="8 9">JCM 17423</strain>
    </source>
</reference>
<feature type="transmembrane region" description="Helical" evidence="6">
    <location>
        <begin position="314"/>
        <end position="330"/>
    </location>
</feature>
<dbReference type="InterPro" id="IPR004477">
    <property type="entry name" value="ComEC_N"/>
</dbReference>
<proteinExistence type="predicted"/>
<evidence type="ECO:0000256" key="4">
    <source>
        <dbReference type="ARBA" id="ARBA00022989"/>
    </source>
</evidence>
<dbReference type="PANTHER" id="PTHR30619:SF1">
    <property type="entry name" value="RECOMBINATION PROTEIN 2"/>
    <property type="match status" value="1"/>
</dbReference>
<sequence>MTDDAAPLDLRLVPAAATAWAVTAAGIQWHLAAAILVLLAGVAVTAAAAVWGSGEATTTDALRVAAAGLAAVSVVGAAFAVAVSARADQLRHHPIAALHGATAAVTVTPSDSPRPVGGARLMFRAVLHDVDGRAMGGRVVVFASVAGFSDVSAGRPAAFRARIGRPMRRDLTVAVLSATDEAVVGEAAPVHRTAQQIRTDFTDAARGVLPVDQAAMLPALVLGDTAAVPAQTTADFRAAGLAHLTAVSGANVTIVCGAVLLSAAVLGPRAAVALAGLALVAFVVVVQPSASVLRAAVMGAIALVAMVTHRRRQAIPALAASVLVLLIAAPELAVDAGFALSVAATAGLVVIAPVWSRRLCARGWPKPLADAVSIALAAQLVTAPLVAGISGSVSLVSVLANVGVAPVIPPITVIGTAAAALCPLWPAGAGLLIRFTGPQLWWLMSVAERAAAVPGSSVPVPSGWAGVGSVALGGIGLVVLWRWRWARIAAGAVVLGLVAWSLSGHAALGGVGAA</sequence>
<dbReference type="EMBL" id="AP022586">
    <property type="protein sequence ID" value="BBY15168.1"/>
    <property type="molecule type" value="Genomic_DNA"/>
</dbReference>
<evidence type="ECO:0000256" key="2">
    <source>
        <dbReference type="ARBA" id="ARBA00022475"/>
    </source>
</evidence>
<feature type="transmembrane region" description="Helical" evidence="6">
    <location>
        <begin position="407"/>
        <end position="433"/>
    </location>
</feature>
<dbReference type="AlphaFoldDB" id="A0AAD1IP20"/>
<evidence type="ECO:0000256" key="3">
    <source>
        <dbReference type="ARBA" id="ARBA00022692"/>
    </source>
</evidence>
<dbReference type="PANTHER" id="PTHR30619">
    <property type="entry name" value="DNA INTERNALIZATION/COMPETENCE PROTEIN COMEC/REC2"/>
    <property type="match status" value="1"/>
</dbReference>
<accession>A0AAD1IP20</accession>
<feature type="transmembrane region" description="Helical" evidence="6">
    <location>
        <begin position="64"/>
        <end position="85"/>
    </location>
</feature>
<name>A0AAD1IP20_9MYCO</name>
<feature type="transmembrane region" description="Helical" evidence="6">
    <location>
        <begin position="440"/>
        <end position="457"/>
    </location>
</feature>
<comment type="subcellular location">
    <subcellularLocation>
        <location evidence="1">Cell membrane</location>
        <topology evidence="1">Multi-pass membrane protein</topology>
    </subcellularLocation>
</comment>
<keyword evidence="3 6" id="KW-0812">Transmembrane</keyword>
<evidence type="ECO:0000313" key="8">
    <source>
        <dbReference type="EMBL" id="BBY15168.1"/>
    </source>
</evidence>
<organism evidence="8 9">
    <name type="scientific">Mycolicibacterium litorale</name>
    <dbReference type="NCBI Taxonomy" id="758802"/>
    <lineage>
        <taxon>Bacteria</taxon>
        <taxon>Bacillati</taxon>
        <taxon>Actinomycetota</taxon>
        <taxon>Actinomycetes</taxon>
        <taxon>Mycobacteriales</taxon>
        <taxon>Mycobacteriaceae</taxon>
        <taxon>Mycolicibacterium</taxon>
    </lineage>
</organism>
<protein>
    <submittedName>
        <fullName evidence="8">Competence protein</fullName>
    </submittedName>
</protein>
<feature type="transmembrane region" description="Helical" evidence="6">
    <location>
        <begin position="271"/>
        <end position="293"/>
    </location>
</feature>